<evidence type="ECO:0000259" key="2">
    <source>
        <dbReference type="Pfam" id="PF00892"/>
    </source>
</evidence>
<dbReference type="EMBL" id="JACPUR010000017">
    <property type="protein sequence ID" value="MBI3127545.1"/>
    <property type="molecule type" value="Genomic_DNA"/>
</dbReference>
<protein>
    <submittedName>
        <fullName evidence="3">DMT family transporter</fullName>
    </submittedName>
</protein>
<comment type="caution">
    <text evidence="3">The sequence shown here is derived from an EMBL/GenBank/DDBJ whole genome shotgun (WGS) entry which is preliminary data.</text>
</comment>
<dbReference type="Gene3D" id="1.10.3730.20">
    <property type="match status" value="2"/>
</dbReference>
<accession>A0A932HXJ7</accession>
<feature type="transmembrane region" description="Helical" evidence="1">
    <location>
        <begin position="149"/>
        <end position="170"/>
    </location>
</feature>
<feature type="transmembrane region" description="Helical" evidence="1">
    <location>
        <begin position="265"/>
        <end position="285"/>
    </location>
</feature>
<organism evidence="3 4">
    <name type="scientific">Tectimicrobiota bacterium</name>
    <dbReference type="NCBI Taxonomy" id="2528274"/>
    <lineage>
        <taxon>Bacteria</taxon>
        <taxon>Pseudomonadati</taxon>
        <taxon>Nitrospinota/Tectimicrobiota group</taxon>
        <taxon>Candidatus Tectimicrobiota</taxon>
    </lineage>
</organism>
<dbReference type="GO" id="GO:0016020">
    <property type="term" value="C:membrane"/>
    <property type="evidence" value="ECO:0007669"/>
    <property type="project" value="InterPro"/>
</dbReference>
<feature type="transmembrane region" description="Helical" evidence="1">
    <location>
        <begin position="96"/>
        <end position="113"/>
    </location>
</feature>
<dbReference type="PANTHER" id="PTHR22911">
    <property type="entry name" value="ACYL-MALONYL CONDENSING ENZYME-RELATED"/>
    <property type="match status" value="1"/>
</dbReference>
<evidence type="ECO:0000313" key="3">
    <source>
        <dbReference type="EMBL" id="MBI3127545.1"/>
    </source>
</evidence>
<proteinExistence type="predicted"/>
<feature type="transmembrane region" description="Helical" evidence="1">
    <location>
        <begin position="64"/>
        <end position="84"/>
    </location>
</feature>
<feature type="domain" description="EamA" evidence="2">
    <location>
        <begin position="4"/>
        <end position="136"/>
    </location>
</feature>
<keyword evidence="1" id="KW-1133">Transmembrane helix</keyword>
<feature type="domain" description="EamA" evidence="2">
    <location>
        <begin position="150"/>
        <end position="284"/>
    </location>
</feature>
<feature type="transmembrane region" description="Helical" evidence="1">
    <location>
        <begin position="237"/>
        <end position="258"/>
    </location>
</feature>
<dbReference type="Proteomes" id="UP000782312">
    <property type="component" value="Unassembled WGS sequence"/>
</dbReference>
<name>A0A932HXJ7_UNCTE</name>
<feature type="transmembrane region" description="Helical" evidence="1">
    <location>
        <begin position="176"/>
        <end position="198"/>
    </location>
</feature>
<gene>
    <name evidence="3" type="ORF">HYZ11_08080</name>
</gene>
<dbReference type="AlphaFoldDB" id="A0A932HXJ7"/>
<dbReference type="Pfam" id="PF00892">
    <property type="entry name" value="EamA"/>
    <property type="match status" value="2"/>
</dbReference>
<keyword evidence="1" id="KW-0472">Membrane</keyword>
<dbReference type="SUPFAM" id="SSF103481">
    <property type="entry name" value="Multidrug resistance efflux transporter EmrE"/>
    <property type="match status" value="2"/>
</dbReference>
<dbReference type="InterPro" id="IPR037185">
    <property type="entry name" value="EmrE-like"/>
</dbReference>
<dbReference type="InterPro" id="IPR000620">
    <property type="entry name" value="EamA_dom"/>
</dbReference>
<evidence type="ECO:0000313" key="4">
    <source>
        <dbReference type="Proteomes" id="UP000782312"/>
    </source>
</evidence>
<feature type="transmembrane region" description="Helical" evidence="1">
    <location>
        <begin position="210"/>
        <end position="231"/>
    </location>
</feature>
<keyword evidence="1" id="KW-0812">Transmembrane</keyword>
<dbReference type="PANTHER" id="PTHR22911:SF137">
    <property type="entry name" value="SOLUTE CARRIER FAMILY 35 MEMBER G2-RELATED"/>
    <property type="match status" value="1"/>
</dbReference>
<evidence type="ECO:0000256" key="1">
    <source>
        <dbReference type="SAM" id="Phobius"/>
    </source>
</evidence>
<feature type="transmembrane region" description="Helical" evidence="1">
    <location>
        <begin position="119"/>
        <end position="137"/>
    </location>
</feature>
<reference evidence="3" key="1">
    <citation type="submission" date="2020-07" db="EMBL/GenBank/DDBJ databases">
        <title>Huge and variable diversity of episymbiotic CPR bacteria and DPANN archaea in groundwater ecosystems.</title>
        <authorList>
            <person name="He C.Y."/>
            <person name="Keren R."/>
            <person name="Whittaker M."/>
            <person name="Farag I.F."/>
            <person name="Doudna J."/>
            <person name="Cate J.H.D."/>
            <person name="Banfield J.F."/>
        </authorList>
    </citation>
    <scope>NUCLEOTIDE SEQUENCE</scope>
    <source>
        <strain evidence="3">NC_groundwater_763_Ag_S-0.2um_68_21</strain>
    </source>
</reference>
<sequence>MDIVVLCALATAVSFAVADLLIRAGLQHTHAFIGSVLSQGAQLGFFFVLAPVLGFDFPPLGPDYLWVMAGGVGQPALFSIFFMIGISKIGVSRAASIKGVSPLFAAALAIVFLGERPAWFHLAGVLLVVAGVALVSSGRTEGRWRRADALWPVLAALAGAAGAICWRKGLPGFPNPLAAVVVALGTAFPVVAAFAFLNRRGRAAGDIRRALPPFLLCGAVAGAAHIFFAIALQRGEIYRVVPLVQVSPIFTVILALILLRRAEFITWRVPSGALLIVAGAVLVTLKPVG</sequence>